<comment type="caution">
    <text evidence="3">The sequence shown here is derived from an EMBL/GenBank/DDBJ whole genome shotgun (WGS) entry which is preliminary data.</text>
</comment>
<dbReference type="GO" id="GO:0004553">
    <property type="term" value="F:hydrolase activity, hydrolyzing O-glycosyl compounds"/>
    <property type="evidence" value="ECO:0007669"/>
    <property type="project" value="UniProtKB-ARBA"/>
</dbReference>
<sequence length="288" mass="30865">MKKILLKSMLFLSALVFSSNLSAQFTEGFEGGATVPTGWTVINNGGTNEWKFGTPPTGSANSGSNAAYIEFETDAHDDYLVTPQITVTANTSDRLRFFAKNESSTFVEEFNILISTTGNAEADFTNTLDGPIAPPDSWNEYIYNLSAYIGQDIYIAFQAVSADRLRLYLDDISIEAMPTCPEPSTLNASNITATTADLDWTENGSATLWDIELGAVGFTPTGTPTNTGVTTNPFNLTGLTPETDYDFYVRSDCGGGDESTWVGPFSFSTPATCPAPSTLNASNITATT</sequence>
<dbReference type="Gene3D" id="2.60.120.200">
    <property type="match status" value="1"/>
</dbReference>
<keyword evidence="4" id="KW-1185">Reference proteome</keyword>
<feature type="chain" id="PRO_5014143075" description="Fibronectin type-III domain-containing protein" evidence="1">
    <location>
        <begin position="24"/>
        <end position="288"/>
    </location>
</feature>
<dbReference type="InterPro" id="IPR003961">
    <property type="entry name" value="FN3_dom"/>
</dbReference>
<dbReference type="EMBL" id="PJNI01000022">
    <property type="protein sequence ID" value="PKR79643.1"/>
    <property type="molecule type" value="Genomic_DNA"/>
</dbReference>
<evidence type="ECO:0000256" key="1">
    <source>
        <dbReference type="SAM" id="SignalP"/>
    </source>
</evidence>
<dbReference type="Proteomes" id="UP000236654">
    <property type="component" value="Unassembled WGS sequence"/>
</dbReference>
<dbReference type="SUPFAM" id="SSF49265">
    <property type="entry name" value="Fibronectin type III"/>
    <property type="match status" value="1"/>
</dbReference>
<evidence type="ECO:0000313" key="3">
    <source>
        <dbReference type="EMBL" id="PKR79643.1"/>
    </source>
</evidence>
<reference evidence="3 4" key="1">
    <citation type="submission" date="2017-12" db="EMBL/GenBank/DDBJ databases">
        <title>The draft genome sequence of Brumimicrobium saltpan LHR20.</title>
        <authorList>
            <person name="Do Z.-J."/>
            <person name="Luo H.-R."/>
        </authorList>
    </citation>
    <scope>NUCLEOTIDE SEQUENCE [LARGE SCALE GENOMIC DNA]</scope>
    <source>
        <strain evidence="3 4">LHR20</strain>
    </source>
</reference>
<dbReference type="Pfam" id="PF00041">
    <property type="entry name" value="fn3"/>
    <property type="match status" value="1"/>
</dbReference>
<dbReference type="SMART" id="SM00060">
    <property type="entry name" value="FN3"/>
    <property type="match status" value="1"/>
</dbReference>
<feature type="non-terminal residue" evidence="3">
    <location>
        <position position="288"/>
    </location>
</feature>
<dbReference type="SUPFAM" id="SSF49899">
    <property type="entry name" value="Concanavalin A-like lectins/glucanases"/>
    <property type="match status" value="1"/>
</dbReference>
<evidence type="ECO:0000313" key="4">
    <source>
        <dbReference type="Proteomes" id="UP000236654"/>
    </source>
</evidence>
<dbReference type="InterPro" id="IPR036116">
    <property type="entry name" value="FN3_sf"/>
</dbReference>
<evidence type="ECO:0000259" key="2">
    <source>
        <dbReference type="PROSITE" id="PS50853"/>
    </source>
</evidence>
<dbReference type="NCBIfam" id="NF038128">
    <property type="entry name" value="choice_anch_J"/>
    <property type="match status" value="1"/>
</dbReference>
<dbReference type="PROSITE" id="PS50853">
    <property type="entry name" value="FN3"/>
    <property type="match status" value="1"/>
</dbReference>
<feature type="domain" description="Fibronectin type-III" evidence="2">
    <location>
        <begin position="182"/>
        <end position="272"/>
    </location>
</feature>
<dbReference type="Pfam" id="PF07675">
    <property type="entry name" value="Cleaved_Adhesin"/>
    <property type="match status" value="1"/>
</dbReference>
<gene>
    <name evidence="3" type="ORF">CW751_14220</name>
</gene>
<accession>A0A2I0QZ89</accession>
<name>A0A2I0QZ89_9FLAO</name>
<dbReference type="InterPro" id="IPR011628">
    <property type="entry name" value="Cleaved_adhesin"/>
</dbReference>
<dbReference type="InterPro" id="IPR013783">
    <property type="entry name" value="Ig-like_fold"/>
</dbReference>
<dbReference type="RefSeq" id="WP_205677840.1">
    <property type="nucleotide sequence ID" value="NZ_PJNI01000022.1"/>
</dbReference>
<proteinExistence type="predicted"/>
<dbReference type="CDD" id="cd00063">
    <property type="entry name" value="FN3"/>
    <property type="match status" value="1"/>
</dbReference>
<dbReference type="GO" id="GO:0005975">
    <property type="term" value="P:carbohydrate metabolic process"/>
    <property type="evidence" value="ECO:0007669"/>
    <property type="project" value="UniProtKB-ARBA"/>
</dbReference>
<organism evidence="3 4">
    <name type="scientific">Brumimicrobium salinarum</name>
    <dbReference type="NCBI Taxonomy" id="2058658"/>
    <lineage>
        <taxon>Bacteria</taxon>
        <taxon>Pseudomonadati</taxon>
        <taxon>Bacteroidota</taxon>
        <taxon>Flavobacteriia</taxon>
        <taxon>Flavobacteriales</taxon>
        <taxon>Crocinitomicaceae</taxon>
        <taxon>Brumimicrobium</taxon>
    </lineage>
</organism>
<dbReference type="AlphaFoldDB" id="A0A2I0QZ89"/>
<dbReference type="InterPro" id="IPR013320">
    <property type="entry name" value="ConA-like_dom_sf"/>
</dbReference>
<keyword evidence="1" id="KW-0732">Signal</keyword>
<dbReference type="Gene3D" id="2.60.40.10">
    <property type="entry name" value="Immunoglobulins"/>
    <property type="match status" value="1"/>
</dbReference>
<protein>
    <recommendedName>
        <fullName evidence="2">Fibronectin type-III domain-containing protein</fullName>
    </recommendedName>
</protein>
<feature type="signal peptide" evidence="1">
    <location>
        <begin position="1"/>
        <end position="23"/>
    </location>
</feature>